<name>A0ABV5I1W9_9RHOB</name>
<dbReference type="PANTHER" id="PTHR46211">
    <property type="entry name" value="GLYCEROPHOSPHORYL DIESTER PHOSPHODIESTERASE"/>
    <property type="match status" value="1"/>
</dbReference>
<accession>A0ABV5I1W9</accession>
<sequence length="255" mass="27092">MTALPEAFLAVPLAHRGLHDRDAGRPENSRAAVRAAVAAGYGIEIDLQASRDGAAMVFHDYDLGRLTPETGPVRRRDAAQLAQIPLTGGDEGIPALPEILALVACRVPLLIELKDQHGQMGETDGALESATAAALADYAGPVAVMSFNPHMVIAMAARAPQVPRGLVTGAFSAEKWPLLREETRARLRAIPDYDAAGASFVSHAADDLDSPHLARLRARGAPVLCWTVRSAEAEARARRVADTITFEGYLPDLPA</sequence>
<dbReference type="PANTHER" id="PTHR46211:SF1">
    <property type="entry name" value="GLYCEROPHOSPHODIESTER PHOSPHODIESTERASE, CYTOPLASMIC"/>
    <property type="match status" value="1"/>
</dbReference>
<dbReference type="Proteomes" id="UP001589670">
    <property type="component" value="Unassembled WGS sequence"/>
</dbReference>
<comment type="caution">
    <text evidence="2">The sequence shown here is derived from an EMBL/GenBank/DDBJ whole genome shotgun (WGS) entry which is preliminary data.</text>
</comment>
<gene>
    <name evidence="2" type="ORF">ACFFU4_13105</name>
</gene>
<dbReference type="InterPro" id="IPR017946">
    <property type="entry name" value="PLC-like_Pdiesterase_TIM-brl"/>
</dbReference>
<keyword evidence="3" id="KW-1185">Reference proteome</keyword>
<dbReference type="Pfam" id="PF03009">
    <property type="entry name" value="GDPD"/>
    <property type="match status" value="1"/>
</dbReference>
<evidence type="ECO:0000259" key="1">
    <source>
        <dbReference type="PROSITE" id="PS51704"/>
    </source>
</evidence>
<dbReference type="SUPFAM" id="SSF51695">
    <property type="entry name" value="PLC-like phosphodiesterases"/>
    <property type="match status" value="1"/>
</dbReference>
<feature type="domain" description="GP-PDE" evidence="1">
    <location>
        <begin position="10"/>
        <end position="255"/>
    </location>
</feature>
<dbReference type="PROSITE" id="PS51704">
    <property type="entry name" value="GP_PDE"/>
    <property type="match status" value="1"/>
</dbReference>
<dbReference type="EMBL" id="JBHMEC010000017">
    <property type="protein sequence ID" value="MFB9150687.1"/>
    <property type="molecule type" value="Genomic_DNA"/>
</dbReference>
<dbReference type="Gene3D" id="3.20.20.190">
    <property type="entry name" value="Phosphatidylinositol (PI) phosphodiesterase"/>
    <property type="match status" value="1"/>
</dbReference>
<protein>
    <submittedName>
        <fullName evidence="2">Glycerophosphodiester phosphodiesterase family protein</fullName>
    </submittedName>
</protein>
<evidence type="ECO:0000313" key="3">
    <source>
        <dbReference type="Proteomes" id="UP001589670"/>
    </source>
</evidence>
<proteinExistence type="predicted"/>
<reference evidence="2 3" key="1">
    <citation type="submission" date="2024-09" db="EMBL/GenBank/DDBJ databases">
        <authorList>
            <person name="Sun Q."/>
            <person name="Mori K."/>
        </authorList>
    </citation>
    <scope>NUCLEOTIDE SEQUENCE [LARGE SCALE GENOMIC DNA]</scope>
    <source>
        <strain evidence="2 3">CECT 9424</strain>
    </source>
</reference>
<organism evidence="2 3">
    <name type="scientific">Roseovarius ramblicola</name>
    <dbReference type="NCBI Taxonomy" id="2022336"/>
    <lineage>
        <taxon>Bacteria</taxon>
        <taxon>Pseudomonadati</taxon>
        <taxon>Pseudomonadota</taxon>
        <taxon>Alphaproteobacteria</taxon>
        <taxon>Rhodobacterales</taxon>
        <taxon>Roseobacteraceae</taxon>
        <taxon>Roseovarius</taxon>
    </lineage>
</organism>
<dbReference type="InterPro" id="IPR030395">
    <property type="entry name" value="GP_PDE_dom"/>
</dbReference>
<dbReference type="RefSeq" id="WP_377070219.1">
    <property type="nucleotide sequence ID" value="NZ_JBHMEC010000017.1"/>
</dbReference>
<evidence type="ECO:0000313" key="2">
    <source>
        <dbReference type="EMBL" id="MFB9150687.1"/>
    </source>
</evidence>